<comment type="caution">
    <text evidence="2">The sequence shown here is derived from an EMBL/GenBank/DDBJ whole genome shotgun (WGS) entry which is preliminary data.</text>
</comment>
<feature type="signal peptide" evidence="1">
    <location>
        <begin position="1"/>
        <end position="21"/>
    </location>
</feature>
<name>A0A848GMB3_9BACT</name>
<keyword evidence="3" id="KW-1185">Reference proteome</keyword>
<protein>
    <submittedName>
        <fullName evidence="2">DUF4843 domain-containing protein</fullName>
    </submittedName>
</protein>
<evidence type="ECO:0000313" key="2">
    <source>
        <dbReference type="EMBL" id="NML37820.1"/>
    </source>
</evidence>
<feature type="chain" id="PRO_5032271741" evidence="1">
    <location>
        <begin position="22"/>
        <end position="244"/>
    </location>
</feature>
<dbReference type="RefSeq" id="WP_169224860.1">
    <property type="nucleotide sequence ID" value="NZ_JABBGC010000001.1"/>
</dbReference>
<organism evidence="2 3">
    <name type="scientific">Chitinophaga fulva</name>
    <dbReference type="NCBI Taxonomy" id="2728842"/>
    <lineage>
        <taxon>Bacteria</taxon>
        <taxon>Pseudomonadati</taxon>
        <taxon>Bacteroidota</taxon>
        <taxon>Chitinophagia</taxon>
        <taxon>Chitinophagales</taxon>
        <taxon>Chitinophagaceae</taxon>
        <taxon>Chitinophaga</taxon>
    </lineage>
</organism>
<proteinExistence type="predicted"/>
<dbReference type="InterPro" id="IPR032299">
    <property type="entry name" value="DUF4843"/>
</dbReference>
<sequence>MKKLIIIYALALLAASCTKDAGLTYTEKDKIYFAYNYLYYTQVIEYNKVVFSFGMRPDSIIKDTAKIGIRVMGQQADKNRQYRISIDKDSTTAQEGVHYEGLKELNTFGKGLIQDTLYIVVLRSKLNSSHITQENRRLRLRMESSEDFDKGTQKGAVIDLYLNNYLSEPKWWKKYEGYGLYYYHPEKWKILMAFHPSFRDANSDYPMNANQVSTYFSSLRSYLAQNPTYDKETHARVLIDKLVP</sequence>
<gene>
    <name evidence="2" type="ORF">HHL17_11500</name>
</gene>
<accession>A0A848GMB3</accession>
<dbReference type="Pfam" id="PF16132">
    <property type="entry name" value="DUF4843"/>
    <property type="match status" value="1"/>
</dbReference>
<keyword evidence="1" id="KW-0732">Signal</keyword>
<dbReference type="PROSITE" id="PS51257">
    <property type="entry name" value="PROKAR_LIPOPROTEIN"/>
    <property type="match status" value="1"/>
</dbReference>
<dbReference type="Proteomes" id="UP000583266">
    <property type="component" value="Unassembled WGS sequence"/>
</dbReference>
<evidence type="ECO:0000256" key="1">
    <source>
        <dbReference type="SAM" id="SignalP"/>
    </source>
</evidence>
<reference evidence="2 3" key="1">
    <citation type="submission" date="2020-04" db="EMBL/GenBank/DDBJ databases">
        <title>Chitinophaga sp. G-6-1-13 sp. nov., isolated from soil.</title>
        <authorList>
            <person name="Dahal R.H."/>
            <person name="Chaudhary D.K."/>
        </authorList>
    </citation>
    <scope>NUCLEOTIDE SEQUENCE [LARGE SCALE GENOMIC DNA]</scope>
    <source>
        <strain evidence="2 3">G-6-1-13</strain>
    </source>
</reference>
<dbReference type="AlphaFoldDB" id="A0A848GMB3"/>
<evidence type="ECO:0000313" key="3">
    <source>
        <dbReference type="Proteomes" id="UP000583266"/>
    </source>
</evidence>
<dbReference type="EMBL" id="JABBGC010000001">
    <property type="protein sequence ID" value="NML37820.1"/>
    <property type="molecule type" value="Genomic_DNA"/>
</dbReference>